<accession>A0A016ULX7</accession>
<reference evidence="2" key="1">
    <citation type="journal article" date="2015" name="Nat. Genet.">
        <title>The genome and transcriptome of the zoonotic hookworm Ancylostoma ceylanicum identify infection-specific gene families.</title>
        <authorList>
            <person name="Schwarz E.M."/>
            <person name="Hu Y."/>
            <person name="Antoshechkin I."/>
            <person name="Miller M.M."/>
            <person name="Sternberg P.W."/>
            <person name="Aroian R.V."/>
        </authorList>
    </citation>
    <scope>NUCLEOTIDE SEQUENCE</scope>
    <source>
        <strain evidence="2">HY135</strain>
    </source>
</reference>
<sequence length="164" mass="18611">MADHAFRKIDALEEHRFQNTNESLSFLLDFNRKKAEVLEKDKDSLLEHLEAVCAVVPLAAQQRSRIMGEVKEEVVIGYLVNDAVCRSEFAIQDGGRAILEVVLTDGEVRKRCVLHALTNEEYNAGNSAPWRGDRVDLPYYFGELFVVNYGNARDFPEDLARVIP</sequence>
<evidence type="ECO:0000313" key="1">
    <source>
        <dbReference type="EMBL" id="EYC15857.1"/>
    </source>
</evidence>
<proteinExistence type="predicted"/>
<comment type="caution">
    <text evidence="1">The sequence shown here is derived from an EMBL/GenBank/DDBJ whole genome shotgun (WGS) entry which is preliminary data.</text>
</comment>
<dbReference type="EMBL" id="JARK01001371">
    <property type="protein sequence ID" value="EYC15857.1"/>
    <property type="molecule type" value="Genomic_DNA"/>
</dbReference>
<protein>
    <submittedName>
        <fullName evidence="1">Uncharacterized protein</fullName>
    </submittedName>
</protein>
<name>A0A016ULX7_9BILA</name>
<organism evidence="1 2">
    <name type="scientific">Ancylostoma ceylanicum</name>
    <dbReference type="NCBI Taxonomy" id="53326"/>
    <lineage>
        <taxon>Eukaryota</taxon>
        <taxon>Metazoa</taxon>
        <taxon>Ecdysozoa</taxon>
        <taxon>Nematoda</taxon>
        <taxon>Chromadorea</taxon>
        <taxon>Rhabditida</taxon>
        <taxon>Rhabditina</taxon>
        <taxon>Rhabditomorpha</taxon>
        <taxon>Strongyloidea</taxon>
        <taxon>Ancylostomatidae</taxon>
        <taxon>Ancylostomatinae</taxon>
        <taxon>Ancylostoma</taxon>
    </lineage>
</organism>
<dbReference type="Proteomes" id="UP000024635">
    <property type="component" value="Unassembled WGS sequence"/>
</dbReference>
<keyword evidence="2" id="KW-1185">Reference proteome</keyword>
<gene>
    <name evidence="1" type="primary">Acey_s0035.g3004</name>
    <name evidence="1" type="ORF">Y032_0035g3004</name>
</gene>
<evidence type="ECO:0000313" key="2">
    <source>
        <dbReference type="Proteomes" id="UP000024635"/>
    </source>
</evidence>
<dbReference type="AlphaFoldDB" id="A0A016ULX7"/>